<dbReference type="SMART" id="SM00773">
    <property type="entry name" value="WGR"/>
    <property type="match status" value="1"/>
</dbReference>
<dbReference type="RefSeq" id="WP_075626331.1">
    <property type="nucleotide sequence ID" value="NZ_FOAM01000005.1"/>
</dbReference>
<evidence type="ECO:0000313" key="2">
    <source>
        <dbReference type="EMBL" id="OLP61668.1"/>
    </source>
</evidence>
<dbReference type="EMBL" id="MKIP01000031">
    <property type="protein sequence ID" value="OLP61668.1"/>
    <property type="molecule type" value="Genomic_DNA"/>
</dbReference>
<dbReference type="Gene3D" id="2.20.140.10">
    <property type="entry name" value="WGR domain"/>
    <property type="match status" value="1"/>
</dbReference>
<evidence type="ECO:0000259" key="1">
    <source>
        <dbReference type="PROSITE" id="PS51977"/>
    </source>
</evidence>
<dbReference type="PROSITE" id="PS51977">
    <property type="entry name" value="WGR"/>
    <property type="match status" value="1"/>
</dbReference>
<dbReference type="Proteomes" id="UP000186364">
    <property type="component" value="Unassembled WGS sequence"/>
</dbReference>
<evidence type="ECO:0000313" key="3">
    <source>
        <dbReference type="Proteomes" id="UP000186364"/>
    </source>
</evidence>
<sequence>MPASLSLPIHLRRIDPARNMARFYRLTLEPSLFGPVSMVREWGRIGTRGHRRIDLFDRPQEAEAAHEALLRQKLARGYRPCVAATPDTA</sequence>
<dbReference type="OrthoDB" id="5801306at2"/>
<comment type="caution">
    <text evidence="2">The sequence shown here is derived from an EMBL/GenBank/DDBJ whole genome shotgun (WGS) entry which is preliminary data.</text>
</comment>
<dbReference type="InterPro" id="IPR036930">
    <property type="entry name" value="WGR_dom_sf"/>
</dbReference>
<feature type="domain" description="WGR" evidence="1">
    <location>
        <begin position="1"/>
        <end position="89"/>
    </location>
</feature>
<accession>A0A1Q9B140</accession>
<gene>
    <name evidence="2" type="ORF">BJF93_08680</name>
</gene>
<dbReference type="SUPFAM" id="SSF142921">
    <property type="entry name" value="WGR domain-like"/>
    <property type="match status" value="1"/>
</dbReference>
<dbReference type="InterPro" id="IPR049809">
    <property type="entry name" value="YehF/YfeS-like_WGR"/>
</dbReference>
<dbReference type="InterPro" id="IPR008893">
    <property type="entry name" value="WGR_domain"/>
</dbReference>
<protein>
    <recommendedName>
        <fullName evidence="1">WGR domain-containing protein</fullName>
    </recommendedName>
</protein>
<keyword evidence="3" id="KW-1185">Reference proteome</keyword>
<proteinExistence type="predicted"/>
<reference evidence="2 3" key="1">
    <citation type="submission" date="2016-09" db="EMBL/GenBank/DDBJ databases">
        <title>Rhizobium sp. nov., a novel species isolated from the rice rhizosphere.</title>
        <authorList>
            <person name="Zhao J."/>
            <person name="Zhang X."/>
        </authorList>
    </citation>
    <scope>NUCLEOTIDE SEQUENCE [LARGE SCALE GENOMIC DNA]</scope>
    <source>
        <strain evidence="2 3">1.7048</strain>
    </source>
</reference>
<name>A0A1Q9B140_9HYPH</name>
<organism evidence="2 3">
    <name type="scientific">Xaviernesmea oryzae</name>
    <dbReference type="NCBI Taxonomy" id="464029"/>
    <lineage>
        <taxon>Bacteria</taxon>
        <taxon>Pseudomonadati</taxon>
        <taxon>Pseudomonadota</taxon>
        <taxon>Alphaproteobacteria</taxon>
        <taxon>Hyphomicrobiales</taxon>
        <taxon>Rhizobiaceae</taxon>
        <taxon>Rhizobium/Agrobacterium group</taxon>
        <taxon>Xaviernesmea</taxon>
    </lineage>
</organism>
<dbReference type="AlphaFoldDB" id="A0A1Q9B140"/>
<dbReference type="Pfam" id="PF05406">
    <property type="entry name" value="WGR"/>
    <property type="match status" value="1"/>
</dbReference>
<dbReference type="CDD" id="cd07996">
    <property type="entry name" value="WGR_MMR_like"/>
    <property type="match status" value="1"/>
</dbReference>